<feature type="binding site" evidence="10">
    <location>
        <position position="207"/>
    </location>
    <ligand>
        <name>Mn(2+)</name>
        <dbReference type="ChEBI" id="CHEBI:29035"/>
    </ligand>
</feature>
<keyword evidence="8 12" id="KW-0326">Glycosidase</keyword>
<evidence type="ECO:0000256" key="2">
    <source>
        <dbReference type="ARBA" id="ARBA00010141"/>
    </source>
</evidence>
<dbReference type="EMBL" id="NAEP01000023">
    <property type="protein sequence ID" value="PDQ35991.1"/>
    <property type="molecule type" value="Genomic_DNA"/>
</dbReference>
<gene>
    <name evidence="14" type="ORF">B5766_02265</name>
</gene>
<comment type="cofactor">
    <cofactor evidence="1">
        <name>Mn(2+)</name>
        <dbReference type="ChEBI" id="CHEBI:29035"/>
    </cofactor>
</comment>
<dbReference type="PANTHER" id="PTHR32092:SF6">
    <property type="entry name" value="ALPHA-GALACTOSIDASE"/>
    <property type="match status" value="1"/>
</dbReference>
<keyword evidence="10" id="KW-0533">Nickel</keyword>
<evidence type="ECO:0000256" key="5">
    <source>
        <dbReference type="ARBA" id="ARBA00023027"/>
    </source>
</evidence>
<organism evidence="14 15">
    <name type="scientific">Candidatus Lumbricidiphila eiseniae</name>
    <dbReference type="NCBI Taxonomy" id="1969409"/>
    <lineage>
        <taxon>Bacteria</taxon>
        <taxon>Bacillati</taxon>
        <taxon>Actinomycetota</taxon>
        <taxon>Actinomycetes</taxon>
        <taxon>Micrococcales</taxon>
        <taxon>Microbacteriaceae</taxon>
        <taxon>Candidatus Lumbricidiphila</taxon>
    </lineage>
</organism>
<dbReference type="Gene3D" id="3.90.1820.10">
    <property type="entry name" value="AglA-like glucosidase"/>
    <property type="match status" value="1"/>
</dbReference>
<evidence type="ECO:0000256" key="6">
    <source>
        <dbReference type="ARBA" id="ARBA00023211"/>
    </source>
</evidence>
<dbReference type="SUPFAM" id="SSF51735">
    <property type="entry name" value="NAD(P)-binding Rossmann-fold domains"/>
    <property type="match status" value="1"/>
</dbReference>
<evidence type="ECO:0000256" key="4">
    <source>
        <dbReference type="ARBA" id="ARBA00022801"/>
    </source>
</evidence>
<comment type="cofactor">
    <cofactor evidence="12">
        <name>NAD(+)</name>
        <dbReference type="ChEBI" id="CHEBI:57540"/>
    </cofactor>
    <text evidence="12">Binds 1 NAD(+) per subunit.</text>
</comment>
<dbReference type="InterPro" id="IPR001088">
    <property type="entry name" value="Glyco_hydro_4"/>
</dbReference>
<evidence type="ECO:0000256" key="3">
    <source>
        <dbReference type="ARBA" id="ARBA00022723"/>
    </source>
</evidence>
<dbReference type="InterPro" id="IPR036291">
    <property type="entry name" value="NAD(P)-bd_dom_sf"/>
</dbReference>
<dbReference type="InterPro" id="IPR022616">
    <property type="entry name" value="Glyco_hydro_4_C"/>
</dbReference>
<evidence type="ECO:0000256" key="1">
    <source>
        <dbReference type="ARBA" id="ARBA00001936"/>
    </source>
</evidence>
<dbReference type="Pfam" id="PF02056">
    <property type="entry name" value="Glyco_hydro_4"/>
    <property type="match status" value="1"/>
</dbReference>
<dbReference type="SUPFAM" id="SSF56327">
    <property type="entry name" value="LDH C-terminal domain-like"/>
    <property type="match status" value="1"/>
</dbReference>
<evidence type="ECO:0000256" key="8">
    <source>
        <dbReference type="ARBA" id="ARBA00023295"/>
    </source>
</evidence>
<evidence type="ECO:0000256" key="7">
    <source>
        <dbReference type="ARBA" id="ARBA00023277"/>
    </source>
</evidence>
<name>A0A2A6FTQ2_9MICO</name>
<dbReference type="GO" id="GO:0005975">
    <property type="term" value="P:carbohydrate metabolic process"/>
    <property type="evidence" value="ECO:0007669"/>
    <property type="project" value="InterPro"/>
</dbReference>
<feature type="binding site" evidence="9">
    <location>
        <position position="186"/>
    </location>
    <ligand>
        <name>substrate</name>
    </ligand>
</feature>
<feature type="binding site" evidence="10">
    <location>
        <position position="237"/>
    </location>
    <ligand>
        <name>Mn(2+)</name>
        <dbReference type="ChEBI" id="CHEBI:29035"/>
    </ligand>
</feature>
<keyword evidence="6 10" id="KW-0464">Manganese</keyword>
<comment type="caution">
    <text evidence="14">The sequence shown here is derived from an EMBL/GenBank/DDBJ whole genome shotgun (WGS) entry which is preliminary data.</text>
</comment>
<protein>
    <recommendedName>
        <fullName evidence="13">Glycosyl hydrolase family 4 C-terminal domain-containing protein</fullName>
    </recommendedName>
</protein>
<accession>A0A2A6FTQ2</accession>
<evidence type="ECO:0000256" key="10">
    <source>
        <dbReference type="PIRSR" id="PIRSR601088-3"/>
    </source>
</evidence>
<evidence type="ECO:0000256" key="12">
    <source>
        <dbReference type="RuleBase" id="RU361152"/>
    </source>
</evidence>
<dbReference type="AlphaFoldDB" id="A0A2A6FTQ2"/>
<dbReference type="PANTHER" id="PTHR32092">
    <property type="entry name" value="6-PHOSPHO-BETA-GLUCOSIDASE-RELATED"/>
    <property type="match status" value="1"/>
</dbReference>
<sequence>MVESVHSPGERDEYGLGGRFQLRRTHRREQENRMTASDHVLVLIGAGSAVFTRGLLADLIGADDLGSWEIRLVDLDPVALDVATRLAQAMVNARRVDDNIRVTSSGDRRAVLPGADFIVTCVGVGGRTAWQRDHEIVQRHGIYQPVGDSIMPGGISRLLRTTPVLVEIAQDIAELAPNAFFFNYSNPMTANVQAIHQQTGLDVVGLCHGMHHIQRELAHLINAPFERTSTLYAGINHLTFIYDFRLNGTDAWPLIRERVRHELAEDPDPADIGNIFYDTPTAWHNPFAWELFERYGAFAAAGDRHVVEFFPERFATGDYYGKKLGVDAFSLPEILEWGEERYREMRAQALGEAPLDQTIFDRSGGEQEQLIAVIRSIMFDSREMFSCNVVNRGLLPGLPEWSAVEIPGVATARGIRAIEVPDLGKPLTAILARRLSSVDIAVEAALTGNRDLVVEAMIADGAVFDTDRASALTDDLLAEQSRLLPRFA</sequence>
<comment type="similarity">
    <text evidence="2 12">Belongs to the glycosyl hydrolase 4 family.</text>
</comment>
<proteinExistence type="inferred from homology"/>
<dbReference type="InterPro" id="IPR053715">
    <property type="entry name" value="GH4_Enzyme_sf"/>
</dbReference>
<keyword evidence="10" id="KW-0170">Cobalt</keyword>
<keyword evidence="3 10" id="KW-0479">Metal-binding</keyword>
<dbReference type="PRINTS" id="PR00732">
    <property type="entry name" value="GLHYDRLASE4"/>
</dbReference>
<keyword evidence="10" id="KW-0408">Iron</keyword>
<keyword evidence="4 12" id="KW-0378">Hydrolase</keyword>
<dbReference type="Pfam" id="PF11975">
    <property type="entry name" value="Glyco_hydro_4C"/>
    <property type="match status" value="1"/>
</dbReference>
<evidence type="ECO:0000256" key="11">
    <source>
        <dbReference type="PIRSR" id="PIRSR601088-4"/>
    </source>
</evidence>
<evidence type="ECO:0000259" key="13">
    <source>
        <dbReference type="Pfam" id="PF11975"/>
    </source>
</evidence>
<evidence type="ECO:0000256" key="9">
    <source>
        <dbReference type="PIRSR" id="PIRSR601088-2"/>
    </source>
</evidence>
<keyword evidence="5 12" id="KW-0520">NAD</keyword>
<feature type="domain" description="Glycosyl hydrolase family 4 C-terminal" evidence="13">
    <location>
        <begin position="232"/>
        <end position="460"/>
    </location>
</feature>
<dbReference type="GO" id="GO:0046872">
    <property type="term" value="F:metal ion binding"/>
    <property type="evidence" value="ECO:0007669"/>
    <property type="project" value="UniProtKB-KW"/>
</dbReference>
<dbReference type="Proteomes" id="UP000219994">
    <property type="component" value="Unassembled WGS sequence"/>
</dbReference>
<evidence type="ECO:0000313" key="15">
    <source>
        <dbReference type="Proteomes" id="UP000219994"/>
    </source>
</evidence>
<evidence type="ECO:0000313" key="14">
    <source>
        <dbReference type="EMBL" id="PDQ35991.1"/>
    </source>
</evidence>
<dbReference type="GO" id="GO:0004553">
    <property type="term" value="F:hydrolase activity, hydrolyzing O-glycosyl compounds"/>
    <property type="evidence" value="ECO:0007669"/>
    <property type="project" value="InterPro"/>
</dbReference>
<dbReference type="InterPro" id="IPR015955">
    <property type="entry name" value="Lactate_DH/Glyco_Ohase_4_C"/>
</dbReference>
<dbReference type="GO" id="GO:0016616">
    <property type="term" value="F:oxidoreductase activity, acting on the CH-OH group of donors, NAD or NADP as acceptor"/>
    <property type="evidence" value="ECO:0007669"/>
    <property type="project" value="InterPro"/>
</dbReference>
<feature type="site" description="Increases basicity of active site Tyr" evidence="11">
    <location>
        <position position="148"/>
    </location>
</feature>
<reference evidence="15" key="1">
    <citation type="submission" date="2017-03" db="EMBL/GenBank/DDBJ databases">
        <authorList>
            <person name="Lund M.B."/>
        </authorList>
    </citation>
    <scope>NUCLEOTIDE SEQUENCE [LARGE SCALE GENOMIC DNA]</scope>
</reference>
<keyword evidence="7" id="KW-0119">Carbohydrate metabolism</keyword>